<keyword evidence="2" id="KW-0489">Methyltransferase</keyword>
<dbReference type="GO" id="GO:0008168">
    <property type="term" value="F:methyltransferase activity"/>
    <property type="evidence" value="ECO:0007669"/>
    <property type="project" value="UniProtKB-KW"/>
</dbReference>
<keyword evidence="2" id="KW-0808">Transferase</keyword>
<protein>
    <submittedName>
        <fullName evidence="2">SAM-dependent methyltransferase</fullName>
    </submittedName>
</protein>
<proteinExistence type="predicted"/>
<dbReference type="InterPro" id="IPR036291">
    <property type="entry name" value="NAD(P)-bd_dom_sf"/>
</dbReference>
<accession>A0ABX4H2U6</accession>
<evidence type="ECO:0000313" key="2">
    <source>
        <dbReference type="EMBL" id="PAE01461.1"/>
    </source>
</evidence>
<name>A0ABX4H2U6_9BACI</name>
<dbReference type="PANTHER" id="PTHR43355">
    <property type="entry name" value="FLAVIN REDUCTASE (NADPH)"/>
    <property type="match status" value="1"/>
</dbReference>
<dbReference type="InterPro" id="IPR051606">
    <property type="entry name" value="Polyketide_Oxido-like"/>
</dbReference>
<dbReference type="Proteomes" id="UP000216852">
    <property type="component" value="Unassembled WGS sequence"/>
</dbReference>
<sequence length="219" mass="24743">MMKILILGAAGRIGQMLTNELLNKTDHSIVLYARNGHKRLTITDDSREVIFEGDFKDKNSLIEAMKNVDLVYVNDMGNEHSTKTIIDAMKDAGVRRVISASILGIYNEVPGAFGVWNNKMIGLDSSVGSRMKSQIESARLIENSNLNYTLLRISWLYNQEGNTRYMLTKKGEPFKGTQVTRQAVVQLIMDIIEEKSDQYLKVSIGVSEPDTDWEKPSFY</sequence>
<keyword evidence="3" id="KW-1185">Reference proteome</keyword>
<dbReference type="InterPro" id="IPR016040">
    <property type="entry name" value="NAD(P)-bd_dom"/>
</dbReference>
<feature type="domain" description="NAD(P)-binding" evidence="1">
    <location>
        <begin position="8"/>
        <end position="194"/>
    </location>
</feature>
<dbReference type="PANTHER" id="PTHR43355:SF2">
    <property type="entry name" value="FLAVIN REDUCTASE (NADPH)"/>
    <property type="match status" value="1"/>
</dbReference>
<evidence type="ECO:0000259" key="1">
    <source>
        <dbReference type="Pfam" id="PF13460"/>
    </source>
</evidence>
<dbReference type="Gene3D" id="3.40.50.720">
    <property type="entry name" value="NAD(P)-binding Rossmann-like Domain"/>
    <property type="match status" value="1"/>
</dbReference>
<dbReference type="Pfam" id="PF13460">
    <property type="entry name" value="NAD_binding_10"/>
    <property type="match status" value="1"/>
</dbReference>
<dbReference type="GO" id="GO:0032259">
    <property type="term" value="P:methylation"/>
    <property type="evidence" value="ECO:0007669"/>
    <property type="project" value="UniProtKB-KW"/>
</dbReference>
<organism evidence="2 3">
    <name type="scientific">Terribacillus saccharophilus</name>
    <dbReference type="NCBI Taxonomy" id="361277"/>
    <lineage>
        <taxon>Bacteria</taxon>
        <taxon>Bacillati</taxon>
        <taxon>Bacillota</taxon>
        <taxon>Bacilli</taxon>
        <taxon>Bacillales</taxon>
        <taxon>Bacillaceae</taxon>
        <taxon>Terribacillus</taxon>
    </lineage>
</organism>
<evidence type="ECO:0000313" key="3">
    <source>
        <dbReference type="Proteomes" id="UP000216852"/>
    </source>
</evidence>
<reference evidence="2 3" key="1">
    <citation type="submission" date="2017-07" db="EMBL/GenBank/DDBJ databases">
        <title>Isolation and whole genome analysis of endospore-forming bacteria from heroin.</title>
        <authorList>
            <person name="Kalinowski J."/>
            <person name="Ahrens B."/>
            <person name="Al-Dilaimi A."/>
            <person name="Winkler A."/>
            <person name="Wibberg D."/>
            <person name="Schleenbecker U."/>
            <person name="Ruckert C."/>
            <person name="Wolfel R."/>
            <person name="Grass G."/>
        </authorList>
    </citation>
    <scope>NUCLEOTIDE SEQUENCE [LARGE SCALE GENOMIC DNA]</scope>
    <source>
        <strain evidence="2 3">7517-1</strain>
    </source>
</reference>
<dbReference type="EMBL" id="NPBJ01000003">
    <property type="protein sequence ID" value="PAE01461.1"/>
    <property type="molecule type" value="Genomic_DNA"/>
</dbReference>
<dbReference type="SUPFAM" id="SSF51735">
    <property type="entry name" value="NAD(P)-binding Rossmann-fold domains"/>
    <property type="match status" value="1"/>
</dbReference>
<gene>
    <name evidence="2" type="ORF">CHH48_01555</name>
</gene>
<comment type="caution">
    <text evidence="2">The sequence shown here is derived from an EMBL/GenBank/DDBJ whole genome shotgun (WGS) entry which is preliminary data.</text>
</comment>